<feature type="transmembrane region" description="Helical" evidence="1">
    <location>
        <begin position="55"/>
        <end position="76"/>
    </location>
</feature>
<evidence type="ECO:0000313" key="3">
    <source>
        <dbReference type="Proteomes" id="UP000217257"/>
    </source>
</evidence>
<proteinExistence type="predicted"/>
<keyword evidence="1" id="KW-0472">Membrane</keyword>
<dbReference type="EMBL" id="CP022098">
    <property type="protein sequence ID" value="ATB38915.1"/>
    <property type="molecule type" value="Genomic_DNA"/>
</dbReference>
<evidence type="ECO:0008006" key="4">
    <source>
        <dbReference type="Google" id="ProtNLM"/>
    </source>
</evidence>
<dbReference type="RefSeq" id="WP_095987016.1">
    <property type="nucleotide sequence ID" value="NZ_CP022098.1"/>
</dbReference>
<name>A0A250J4Q1_9BACT</name>
<sequence>MVAEENKRGTRRGEFQLGRHWDQVGPEFGRLQEARHVRGARSGLSQGMGRAGTSITGRGLTIATLILLSLGVGFWLRGVGEVTRQDVHMPIEGWSNREGQGTAPIAYPLPKKPLPNQSTVPCNSKLAELEINGGCWMELARRPPCIEENQAEYQGKCYYPVAKKEEARPPQSVNP</sequence>
<reference evidence="2 3" key="1">
    <citation type="submission" date="2017-06" db="EMBL/GenBank/DDBJ databases">
        <title>Sequencing and comparative analysis of myxobacterial genomes.</title>
        <authorList>
            <person name="Rupp O."/>
            <person name="Goesmann A."/>
            <person name="Sogaard-Andersen L."/>
        </authorList>
    </citation>
    <scope>NUCLEOTIDE SEQUENCE [LARGE SCALE GENOMIC DNA]</scope>
    <source>
        <strain evidence="2 3">DSM 52655</strain>
    </source>
</reference>
<dbReference type="KEGG" id="cfus:CYFUS_004352"/>
<gene>
    <name evidence="2" type="ORF">CYFUS_004352</name>
</gene>
<accession>A0A250J4Q1</accession>
<keyword evidence="1" id="KW-0812">Transmembrane</keyword>
<keyword evidence="1" id="KW-1133">Transmembrane helix</keyword>
<dbReference type="AlphaFoldDB" id="A0A250J4Q1"/>
<evidence type="ECO:0000256" key="1">
    <source>
        <dbReference type="SAM" id="Phobius"/>
    </source>
</evidence>
<organism evidence="2 3">
    <name type="scientific">Cystobacter fuscus</name>
    <dbReference type="NCBI Taxonomy" id="43"/>
    <lineage>
        <taxon>Bacteria</taxon>
        <taxon>Pseudomonadati</taxon>
        <taxon>Myxococcota</taxon>
        <taxon>Myxococcia</taxon>
        <taxon>Myxococcales</taxon>
        <taxon>Cystobacterineae</taxon>
        <taxon>Archangiaceae</taxon>
        <taxon>Cystobacter</taxon>
    </lineage>
</organism>
<protein>
    <recommendedName>
        <fullName evidence="4">Protein kinase</fullName>
    </recommendedName>
</protein>
<evidence type="ECO:0000313" key="2">
    <source>
        <dbReference type="EMBL" id="ATB38915.1"/>
    </source>
</evidence>
<dbReference type="Proteomes" id="UP000217257">
    <property type="component" value="Chromosome"/>
</dbReference>